<evidence type="ECO:0008006" key="2">
    <source>
        <dbReference type="Google" id="ProtNLM"/>
    </source>
</evidence>
<reference evidence="1" key="1">
    <citation type="submission" date="2018-05" db="EMBL/GenBank/DDBJ databases">
        <authorList>
            <person name="Lanie J.A."/>
            <person name="Ng W.-L."/>
            <person name="Kazmierczak K.M."/>
            <person name="Andrzejewski T.M."/>
            <person name="Davidsen T.M."/>
            <person name="Wayne K.J."/>
            <person name="Tettelin H."/>
            <person name="Glass J.I."/>
            <person name="Rusch D."/>
            <person name="Podicherti R."/>
            <person name="Tsui H.-C.T."/>
            <person name="Winkler M.E."/>
        </authorList>
    </citation>
    <scope>NUCLEOTIDE SEQUENCE</scope>
</reference>
<accession>A0A382AFN4</accession>
<evidence type="ECO:0000313" key="1">
    <source>
        <dbReference type="EMBL" id="SVA99787.1"/>
    </source>
</evidence>
<dbReference type="Gene3D" id="3.20.20.30">
    <property type="entry name" value="Luciferase-like domain"/>
    <property type="match status" value="1"/>
</dbReference>
<dbReference type="AlphaFoldDB" id="A0A382AFN4"/>
<organism evidence="1">
    <name type="scientific">marine metagenome</name>
    <dbReference type="NCBI Taxonomy" id="408172"/>
    <lineage>
        <taxon>unclassified sequences</taxon>
        <taxon>metagenomes</taxon>
        <taxon>ecological metagenomes</taxon>
    </lineage>
</organism>
<proteinExistence type="predicted"/>
<name>A0A382AFN4_9ZZZZ</name>
<feature type="non-terminal residue" evidence="1">
    <location>
        <position position="1"/>
    </location>
</feature>
<dbReference type="GO" id="GO:0016705">
    <property type="term" value="F:oxidoreductase activity, acting on paired donors, with incorporation or reduction of molecular oxygen"/>
    <property type="evidence" value="ECO:0007669"/>
    <property type="project" value="InterPro"/>
</dbReference>
<sequence>GSDSTLDHAIRGTPEECAAQLQPHVDSGVERIVLIPYHYEPEQVELIANEVIPRLAL</sequence>
<gene>
    <name evidence="1" type="ORF">METZ01_LOCUS152641</name>
</gene>
<dbReference type="EMBL" id="UINC01025004">
    <property type="protein sequence ID" value="SVA99787.1"/>
    <property type="molecule type" value="Genomic_DNA"/>
</dbReference>
<protein>
    <recommendedName>
        <fullName evidence="2">Luciferase-like domain-containing protein</fullName>
    </recommendedName>
</protein>
<dbReference type="SUPFAM" id="SSF51679">
    <property type="entry name" value="Bacterial luciferase-like"/>
    <property type="match status" value="1"/>
</dbReference>
<dbReference type="InterPro" id="IPR036661">
    <property type="entry name" value="Luciferase-like_sf"/>
</dbReference>